<keyword evidence="2" id="KW-1185">Reference proteome</keyword>
<proteinExistence type="predicted"/>
<sequence>MVASVHTNRVWGRFLFHHPLGIKERLVKRKDFVRIVSEPFGEVRGTVVGIRQSPQDTRHDTLTLTAYQTHPGTKPFPEEMEEYVDKHGAQFVNVPLFWFEDFLVQEDENSAPKEKQKQALLNRRIDDAKSLFLDPHFQGNELLVVYYETDSQEKRHILAAYRSLSYAHTNHPILNVKHLEGEKKGEVWPIEVKKIVWVAKYEDIV</sequence>
<evidence type="ECO:0000313" key="2">
    <source>
        <dbReference type="Proteomes" id="UP001601059"/>
    </source>
</evidence>
<dbReference type="Proteomes" id="UP001601059">
    <property type="component" value="Unassembled WGS sequence"/>
</dbReference>
<gene>
    <name evidence="1" type="ORF">ACFYKX_11485</name>
</gene>
<dbReference type="EMBL" id="JBIACK010000004">
    <property type="protein sequence ID" value="MFE8701218.1"/>
    <property type="molecule type" value="Genomic_DNA"/>
</dbReference>
<organism evidence="1 2">
    <name type="scientific">Cytobacillus spartinae</name>
    <dbReference type="NCBI Taxonomy" id="3299023"/>
    <lineage>
        <taxon>Bacteria</taxon>
        <taxon>Bacillati</taxon>
        <taxon>Bacillota</taxon>
        <taxon>Bacilli</taxon>
        <taxon>Bacillales</taxon>
        <taxon>Bacillaceae</taxon>
        <taxon>Cytobacillus</taxon>
    </lineage>
</organism>
<evidence type="ECO:0000313" key="1">
    <source>
        <dbReference type="EMBL" id="MFE8701218.1"/>
    </source>
</evidence>
<reference evidence="1 2" key="1">
    <citation type="submission" date="2024-08" db="EMBL/GenBank/DDBJ databases">
        <title>Two novel Cytobacillus novel species.</title>
        <authorList>
            <person name="Liu G."/>
        </authorList>
    </citation>
    <scope>NUCLEOTIDE SEQUENCE [LARGE SCALE GENOMIC DNA]</scope>
    <source>
        <strain evidence="1 2">FJAT-54145</strain>
    </source>
</reference>
<accession>A0ABW6KAH9</accession>
<name>A0ABW6KAH9_9BACI</name>
<protein>
    <submittedName>
        <fullName evidence="1">Uncharacterized protein</fullName>
    </submittedName>
</protein>
<comment type="caution">
    <text evidence="1">The sequence shown here is derived from an EMBL/GenBank/DDBJ whole genome shotgun (WGS) entry which is preliminary data.</text>
</comment>
<dbReference type="RefSeq" id="WP_389361139.1">
    <property type="nucleotide sequence ID" value="NZ_JBIACK010000004.1"/>
</dbReference>